<dbReference type="PROSITE" id="PS00125">
    <property type="entry name" value="SER_THR_PHOSPHATASE"/>
    <property type="match status" value="1"/>
</dbReference>
<dbReference type="SUPFAM" id="SSF55753">
    <property type="entry name" value="Actin depolymerizing proteins"/>
    <property type="match status" value="1"/>
</dbReference>
<organism evidence="3">
    <name type="scientific">Arcella intermedia</name>
    <dbReference type="NCBI Taxonomy" id="1963864"/>
    <lineage>
        <taxon>Eukaryota</taxon>
        <taxon>Amoebozoa</taxon>
        <taxon>Tubulinea</taxon>
        <taxon>Elardia</taxon>
        <taxon>Arcellinida</taxon>
        <taxon>Sphaerothecina</taxon>
        <taxon>Arcellidae</taxon>
        <taxon>Arcella</taxon>
    </lineage>
</organism>
<dbReference type="InterPro" id="IPR004843">
    <property type="entry name" value="Calcineurin-like_PHP"/>
</dbReference>
<accession>A0A6B2L0C3</accession>
<dbReference type="Gene3D" id="3.40.20.10">
    <property type="entry name" value="Severin"/>
    <property type="match status" value="1"/>
</dbReference>
<sequence length="578" mass="65916">MEDEEFYENGLPRVERIRKFLKKGGKLAKKHVIHLVEKATEVMKEEPNLFYLSGSFKVVGDLHGQFYDLDYIIKQFYKPMSEEYKYQWVFLGDYVDRGAFGLEVTLLLFALKIKYPTQIYLLRGNHEMRTVTEKFNFKEECEVKFGVDTYDLIMNAFDALPLAAVLTTPTGSYLALHGGISSNLFCLDDISSVDRFCEPGKQGLLCDILWSDPMPEDTGVGLDEKDLKEWLDVEYFPNSTRGVGCFFGHKAISLFLSSNGLAGLIRGHELGQTGYIENWMCQKEKRKFPFVLTVFSAPNYCGWYNNDAIVLNLDSEGYSYHQFSETKAPYVLPASLNGFSYTLPWLCERTYSFVNIFFGMLIDQIEDKTRIESMKKCLNNLEKVETGLKEVGHANDVAVKLKGLVVSRRKMSSLIGKISDPHISFKDIDTKLERSPLANAAPFEIDTDVAIAHNDVMNHKTDTNWSIFILEEETKNHYRLKVHSSGIETSEMLQSLPVRERAFVFLRFKGGEVAALQTKFVLIFWVPEGISPIKRAEVPTLKGHIKGILTNFSFEIHATDKSDIDIQQLHKKAFSNPN</sequence>
<dbReference type="PROSITE" id="PS51263">
    <property type="entry name" value="ADF_H"/>
    <property type="match status" value="1"/>
</dbReference>
<dbReference type="EMBL" id="GIBP01001447">
    <property type="protein sequence ID" value="NDV30416.1"/>
    <property type="molecule type" value="Transcribed_RNA"/>
</dbReference>
<dbReference type="InterPro" id="IPR029052">
    <property type="entry name" value="Metallo-depent_PP-like"/>
</dbReference>
<comment type="similarity">
    <text evidence="1">Belongs to the PPP phosphatase family.</text>
</comment>
<dbReference type="GO" id="GO:0003779">
    <property type="term" value="F:actin binding"/>
    <property type="evidence" value="ECO:0007669"/>
    <property type="project" value="InterPro"/>
</dbReference>
<proteinExistence type="inferred from homology"/>
<dbReference type="EC" id="3.1.3.16" evidence="1"/>
<dbReference type="GO" id="GO:0033192">
    <property type="term" value="F:calmodulin-dependent protein phosphatase activity"/>
    <property type="evidence" value="ECO:0007669"/>
    <property type="project" value="InterPro"/>
</dbReference>
<dbReference type="InterPro" id="IPR029006">
    <property type="entry name" value="ADF-H/Gelsolin-like_dom_sf"/>
</dbReference>
<evidence type="ECO:0000256" key="1">
    <source>
        <dbReference type="RuleBase" id="RU004273"/>
    </source>
</evidence>
<dbReference type="InterPro" id="IPR006186">
    <property type="entry name" value="Ser/Thr-sp_prot-phosphatase"/>
</dbReference>
<dbReference type="AlphaFoldDB" id="A0A6B2L0C3"/>
<dbReference type="InterPro" id="IPR002108">
    <property type="entry name" value="ADF-H"/>
</dbReference>
<dbReference type="SMART" id="SM00102">
    <property type="entry name" value="ADF"/>
    <property type="match status" value="1"/>
</dbReference>
<evidence type="ECO:0000259" key="2">
    <source>
        <dbReference type="PROSITE" id="PS51263"/>
    </source>
</evidence>
<reference evidence="3" key="1">
    <citation type="journal article" date="2020" name="J. Eukaryot. Microbiol.">
        <title>De novo Sequencing, Assembly and Annotation of the Transcriptome for the Free-Living Testate Amoeba Arcella intermedia.</title>
        <authorList>
            <person name="Ribeiro G.M."/>
            <person name="Porfirio-Sousa A.L."/>
            <person name="Maurer-Alcala X.X."/>
            <person name="Katz L.A."/>
            <person name="Lahr D.J.G."/>
        </authorList>
    </citation>
    <scope>NUCLEOTIDE SEQUENCE</scope>
</reference>
<dbReference type="Pfam" id="PF00241">
    <property type="entry name" value="Cofilin_ADF"/>
    <property type="match status" value="1"/>
</dbReference>
<name>A0A6B2L0C3_9EUKA</name>
<dbReference type="PANTHER" id="PTHR45673">
    <property type="entry name" value="SERINE/THREONINE-PROTEIN PHOSPHATASE 2B CATALYTIC SUBUNIT 1-RELATED"/>
    <property type="match status" value="1"/>
</dbReference>
<evidence type="ECO:0000313" key="3">
    <source>
        <dbReference type="EMBL" id="NDV30416.1"/>
    </source>
</evidence>
<dbReference type="Gene3D" id="3.60.21.10">
    <property type="match status" value="1"/>
</dbReference>
<dbReference type="GO" id="GO:0097720">
    <property type="term" value="P:calcineurin-mediated signaling"/>
    <property type="evidence" value="ECO:0007669"/>
    <property type="project" value="InterPro"/>
</dbReference>
<protein>
    <recommendedName>
        <fullName evidence="1">Serine/threonine-protein phosphatase</fullName>
        <ecNumber evidence="1">3.1.3.16</ecNumber>
    </recommendedName>
</protein>
<feature type="domain" description="ADF-H" evidence="2">
    <location>
        <begin position="440"/>
        <end position="574"/>
    </location>
</feature>
<dbReference type="InterPro" id="IPR043360">
    <property type="entry name" value="PP2B"/>
</dbReference>
<keyword evidence="1" id="KW-0378">Hydrolase</keyword>
<dbReference type="SUPFAM" id="SSF56300">
    <property type="entry name" value="Metallo-dependent phosphatases"/>
    <property type="match status" value="1"/>
</dbReference>
<dbReference type="PRINTS" id="PR00114">
    <property type="entry name" value="STPHPHTASE"/>
</dbReference>
<dbReference type="Pfam" id="PF00149">
    <property type="entry name" value="Metallophos"/>
    <property type="match status" value="1"/>
</dbReference>
<comment type="catalytic activity">
    <reaction evidence="1">
        <text>O-phospho-L-threonyl-[protein] + H2O = L-threonyl-[protein] + phosphate</text>
        <dbReference type="Rhea" id="RHEA:47004"/>
        <dbReference type="Rhea" id="RHEA-COMP:11060"/>
        <dbReference type="Rhea" id="RHEA-COMP:11605"/>
        <dbReference type="ChEBI" id="CHEBI:15377"/>
        <dbReference type="ChEBI" id="CHEBI:30013"/>
        <dbReference type="ChEBI" id="CHEBI:43474"/>
        <dbReference type="ChEBI" id="CHEBI:61977"/>
        <dbReference type="EC" id="3.1.3.16"/>
    </reaction>
</comment>
<dbReference type="SMART" id="SM00156">
    <property type="entry name" value="PP2Ac"/>
    <property type="match status" value="1"/>
</dbReference>